<dbReference type="EMBL" id="QGGI01000010">
    <property type="protein sequence ID" value="PWJ92012.1"/>
    <property type="molecule type" value="Genomic_DNA"/>
</dbReference>
<keyword evidence="7" id="KW-1185">Reference proteome</keyword>
<evidence type="ECO:0000256" key="3">
    <source>
        <dbReference type="ARBA" id="ARBA00023235"/>
    </source>
</evidence>
<dbReference type="Gene3D" id="2.40.37.30">
    <property type="match status" value="2"/>
</dbReference>
<evidence type="ECO:0000259" key="4">
    <source>
        <dbReference type="Pfam" id="PF01168"/>
    </source>
</evidence>
<accession>A0AA45C6F8</accession>
<dbReference type="Proteomes" id="UP000245921">
    <property type="component" value="Unassembled WGS sequence"/>
</dbReference>
<gene>
    <name evidence="6" type="ORF">C7380_1105</name>
</gene>
<dbReference type="Pfam" id="PF01168">
    <property type="entry name" value="Ala_racemase_N"/>
    <property type="match status" value="1"/>
</dbReference>
<dbReference type="PANTHER" id="PTHR30511">
    <property type="entry name" value="ALANINE RACEMASE"/>
    <property type="match status" value="1"/>
</dbReference>
<dbReference type="InterPro" id="IPR001608">
    <property type="entry name" value="Ala_racemase_N"/>
</dbReference>
<evidence type="ECO:0000256" key="1">
    <source>
        <dbReference type="ARBA" id="ARBA00001933"/>
    </source>
</evidence>
<evidence type="ECO:0000313" key="6">
    <source>
        <dbReference type="EMBL" id="PWJ92012.1"/>
    </source>
</evidence>
<dbReference type="InterPro" id="IPR048449">
    <property type="entry name" value="YhfX-like_C"/>
</dbReference>
<evidence type="ECO:0000313" key="7">
    <source>
        <dbReference type="Proteomes" id="UP000245921"/>
    </source>
</evidence>
<dbReference type="RefSeq" id="WP_109604935.1">
    <property type="nucleotide sequence ID" value="NZ_JAMHJO010000002.1"/>
</dbReference>
<comment type="cofactor">
    <cofactor evidence="1">
        <name>pyridoxal 5'-phosphate</name>
        <dbReference type="ChEBI" id="CHEBI:597326"/>
    </cofactor>
</comment>
<reference evidence="6 7" key="1">
    <citation type="submission" date="2018-05" db="EMBL/GenBank/DDBJ databases">
        <title>Genomic Encyclopedia of Type Strains, Phase IV (KMG-IV): sequencing the most valuable type-strain genomes for metagenomic binning, comparative biology and taxonomic classification.</title>
        <authorList>
            <person name="Goeker M."/>
        </authorList>
    </citation>
    <scope>NUCLEOTIDE SEQUENCE [LARGE SCALE GENOMIC DNA]</scope>
    <source>
        <strain evidence="6 7">DSM 24906</strain>
    </source>
</reference>
<dbReference type="InterPro" id="IPR029066">
    <property type="entry name" value="PLP-binding_barrel"/>
</dbReference>
<evidence type="ECO:0000256" key="2">
    <source>
        <dbReference type="ARBA" id="ARBA00022898"/>
    </source>
</evidence>
<dbReference type="PANTHER" id="PTHR30511:SF0">
    <property type="entry name" value="ALANINE RACEMASE, CATABOLIC-RELATED"/>
    <property type="match status" value="1"/>
</dbReference>
<dbReference type="AlphaFoldDB" id="A0AA45C6F8"/>
<organism evidence="6 7">
    <name type="scientific">Oceanotoga teriensis</name>
    <dbReference type="NCBI Taxonomy" id="515440"/>
    <lineage>
        <taxon>Bacteria</taxon>
        <taxon>Thermotogati</taxon>
        <taxon>Thermotogota</taxon>
        <taxon>Thermotogae</taxon>
        <taxon>Petrotogales</taxon>
        <taxon>Petrotogaceae</taxon>
        <taxon>Oceanotoga</taxon>
    </lineage>
</organism>
<protein>
    <submittedName>
        <fullName evidence="6">Amino acid racemase</fullName>
    </submittedName>
</protein>
<name>A0AA45C6F8_9BACT</name>
<dbReference type="InterPro" id="IPR000821">
    <property type="entry name" value="Ala_racemase"/>
</dbReference>
<dbReference type="GO" id="GO:0030170">
    <property type="term" value="F:pyridoxal phosphate binding"/>
    <property type="evidence" value="ECO:0007669"/>
    <property type="project" value="TreeGrafter"/>
</dbReference>
<dbReference type="SUPFAM" id="SSF51419">
    <property type="entry name" value="PLP-binding barrel"/>
    <property type="match status" value="1"/>
</dbReference>
<feature type="domain" description="Alanine racemase N-terminal" evidence="4">
    <location>
        <begin position="33"/>
        <end position="264"/>
    </location>
</feature>
<dbReference type="GO" id="GO:0008784">
    <property type="term" value="F:alanine racemase activity"/>
    <property type="evidence" value="ECO:0007669"/>
    <property type="project" value="TreeGrafter"/>
</dbReference>
<dbReference type="Pfam" id="PF21279">
    <property type="entry name" value="YhfX-like_C"/>
    <property type="match status" value="1"/>
</dbReference>
<comment type="caution">
    <text evidence="6">The sequence shown here is derived from an EMBL/GenBank/DDBJ whole genome shotgun (WGS) entry which is preliminary data.</text>
</comment>
<evidence type="ECO:0000259" key="5">
    <source>
        <dbReference type="Pfam" id="PF21279"/>
    </source>
</evidence>
<dbReference type="GO" id="GO:0005829">
    <property type="term" value="C:cytosol"/>
    <property type="evidence" value="ECO:0007669"/>
    <property type="project" value="TreeGrafter"/>
</dbReference>
<dbReference type="CDD" id="cd06811">
    <property type="entry name" value="PLPDE_III_yhfX_like"/>
    <property type="match status" value="1"/>
</dbReference>
<feature type="domain" description="YhfX-like C-terminal" evidence="5">
    <location>
        <begin position="278"/>
        <end position="373"/>
    </location>
</feature>
<proteinExistence type="predicted"/>
<sequence length="386" mass="43665">MFLEKTMKRNPKLIQTAFELHQNGLIPPDTYIIDLDTLLKNAKSIKDEADKYGVKLFFMTKQLGRNPYIADQLLKIGYEGAVVVDFEEAEILAANNIKIGNIGHLVQTPNSMIKYFLEKDPEIMTVYSIEKAQKINDEAQNLGKTQKIMLRVLNDGDMLYPAQYGGFYLNELEEAIKKIQKMENIKIYGITSFPCFLYNEQKKDILPTPNIQTIKKAIKILNENGINPGHINMPSATCTHTIKKIKENGGTHGEPGHGLLGTTPMHADFDMKEIPSMVYVSEISHNLKNSSFMYGGGHYRRSHMENVLVGKNIENSKIEKTIMPDAESIDYYIEIDQNNAIGDTTILNFRTQIFVTRSKVAVVKGIQEGKAEIIGLYDSQGRLLRR</sequence>
<keyword evidence="3" id="KW-0413">Isomerase</keyword>
<keyword evidence="2" id="KW-0663">Pyridoxal phosphate</keyword>